<dbReference type="InterPro" id="IPR015324">
    <property type="entry name" value="Ribosomal_Rsm22-like"/>
</dbReference>
<organism evidence="9 10">
    <name type="scientific">Paramicrosporidium saccamoebae</name>
    <dbReference type="NCBI Taxonomy" id="1246581"/>
    <lineage>
        <taxon>Eukaryota</taxon>
        <taxon>Fungi</taxon>
        <taxon>Fungi incertae sedis</taxon>
        <taxon>Cryptomycota</taxon>
        <taxon>Cryptomycota incertae sedis</taxon>
        <taxon>Paramicrosporidium</taxon>
    </lineage>
</organism>
<dbReference type="SUPFAM" id="SSF81383">
    <property type="entry name" value="F-box domain"/>
    <property type="match status" value="1"/>
</dbReference>
<evidence type="ECO:0000256" key="3">
    <source>
        <dbReference type="ARBA" id="ARBA00022946"/>
    </source>
</evidence>
<dbReference type="InterPro" id="IPR036047">
    <property type="entry name" value="F-box-like_dom_sf"/>
</dbReference>
<proteinExistence type="predicted"/>
<keyword evidence="6" id="KW-0496">Mitochondrion</keyword>
<keyword evidence="4" id="KW-0408">Iron</keyword>
<feature type="domain" description="F-box protein Hrt3/FBXO9 C-terminal" evidence="8">
    <location>
        <begin position="612"/>
        <end position="664"/>
    </location>
</feature>
<evidence type="ECO:0000313" key="9">
    <source>
        <dbReference type="EMBL" id="PJF18224.1"/>
    </source>
</evidence>
<dbReference type="PANTHER" id="PTHR13184">
    <property type="entry name" value="37S RIBOSOMAL PROTEIN S22"/>
    <property type="match status" value="1"/>
</dbReference>
<dbReference type="AlphaFoldDB" id="A0A2H9TKE0"/>
<dbReference type="InterPro" id="IPR052571">
    <property type="entry name" value="Mt_RNA_Methyltransferase"/>
</dbReference>
<dbReference type="PANTHER" id="PTHR13184:SF5">
    <property type="entry name" value="METHYLTRANSFERASE-LIKE PROTEIN 17, MITOCHONDRIAL"/>
    <property type="match status" value="1"/>
</dbReference>
<evidence type="ECO:0000256" key="2">
    <source>
        <dbReference type="ARBA" id="ARBA00022723"/>
    </source>
</evidence>
<evidence type="ECO:0000256" key="4">
    <source>
        <dbReference type="ARBA" id="ARBA00023004"/>
    </source>
</evidence>
<dbReference type="GO" id="GO:0008168">
    <property type="term" value="F:methyltransferase activity"/>
    <property type="evidence" value="ECO:0007669"/>
    <property type="project" value="InterPro"/>
</dbReference>
<evidence type="ECO:0000256" key="7">
    <source>
        <dbReference type="ARBA" id="ARBA00045681"/>
    </source>
</evidence>
<keyword evidence="10" id="KW-1185">Reference proteome</keyword>
<dbReference type="GO" id="GO:0005763">
    <property type="term" value="C:mitochondrial small ribosomal subunit"/>
    <property type="evidence" value="ECO:0007669"/>
    <property type="project" value="TreeGrafter"/>
</dbReference>
<keyword evidence="3" id="KW-0809">Transit peptide</keyword>
<evidence type="ECO:0000256" key="5">
    <source>
        <dbReference type="ARBA" id="ARBA00023014"/>
    </source>
</evidence>
<accession>A0A2H9TKE0</accession>
<dbReference type="Pfam" id="PF09243">
    <property type="entry name" value="Rsm22"/>
    <property type="match status" value="1"/>
</dbReference>
<reference evidence="9 10" key="1">
    <citation type="submission" date="2016-10" db="EMBL/GenBank/DDBJ databases">
        <title>The genome of Paramicrosporidium saccamoebae is the missing link in understanding Cryptomycota and Microsporidia evolution.</title>
        <authorList>
            <person name="Quandt C.A."/>
            <person name="Beaudet D."/>
            <person name="Corsaro D."/>
            <person name="Michel R."/>
            <person name="Corradi N."/>
            <person name="James T."/>
        </authorList>
    </citation>
    <scope>NUCLEOTIDE SEQUENCE [LARGE SCALE GENOMIC DNA]</scope>
    <source>
        <strain evidence="9 10">KSL3</strain>
    </source>
</reference>
<dbReference type="Pfam" id="PF19270">
    <property type="entry name" value="FBO_C"/>
    <property type="match status" value="1"/>
</dbReference>
<keyword evidence="5" id="KW-0411">Iron-sulfur</keyword>
<evidence type="ECO:0000256" key="6">
    <source>
        <dbReference type="ARBA" id="ARBA00023128"/>
    </source>
</evidence>
<evidence type="ECO:0000256" key="1">
    <source>
        <dbReference type="ARBA" id="ARBA00004173"/>
    </source>
</evidence>
<comment type="subcellular location">
    <subcellularLocation>
        <location evidence="1">Mitochondrion</location>
    </subcellularLocation>
</comment>
<dbReference type="SUPFAM" id="SSF53335">
    <property type="entry name" value="S-adenosyl-L-methionine-dependent methyltransferases"/>
    <property type="match status" value="1"/>
</dbReference>
<comment type="caution">
    <text evidence="9">The sequence shown here is derived from an EMBL/GenBank/DDBJ whole genome shotgun (WGS) entry which is preliminary data.</text>
</comment>
<gene>
    <name evidence="9" type="ORF">PSACC_01944</name>
</gene>
<dbReference type="GO" id="GO:0046872">
    <property type="term" value="F:metal ion binding"/>
    <property type="evidence" value="ECO:0007669"/>
    <property type="project" value="UniProtKB-KW"/>
</dbReference>
<dbReference type="InterPro" id="IPR029063">
    <property type="entry name" value="SAM-dependent_MTases_sf"/>
</dbReference>
<dbReference type="EMBL" id="MTSL01000134">
    <property type="protein sequence ID" value="PJF18224.1"/>
    <property type="molecule type" value="Genomic_DNA"/>
</dbReference>
<protein>
    <recommendedName>
        <fullName evidence="8">F-box protein Hrt3/FBXO9 C-terminal domain-containing protein</fullName>
    </recommendedName>
</protein>
<dbReference type="GO" id="GO:0051536">
    <property type="term" value="F:iron-sulfur cluster binding"/>
    <property type="evidence" value="ECO:0007669"/>
    <property type="project" value="UniProtKB-KW"/>
</dbReference>
<evidence type="ECO:0000313" key="10">
    <source>
        <dbReference type="Proteomes" id="UP000240830"/>
    </source>
</evidence>
<dbReference type="InterPro" id="IPR045464">
    <property type="entry name" value="Hrt3/FBXO9_C"/>
</dbReference>
<dbReference type="Proteomes" id="UP000240830">
    <property type="component" value="Unassembled WGS sequence"/>
</dbReference>
<dbReference type="OrthoDB" id="421327at2759"/>
<dbReference type="CDD" id="cd22089">
    <property type="entry name" value="F-box_FBXO9"/>
    <property type="match status" value="1"/>
</dbReference>
<dbReference type="STRING" id="1246581.A0A2H9TKE0"/>
<evidence type="ECO:0000259" key="8">
    <source>
        <dbReference type="Pfam" id="PF19270"/>
    </source>
</evidence>
<dbReference type="GO" id="GO:0003735">
    <property type="term" value="F:structural constituent of ribosome"/>
    <property type="evidence" value="ECO:0007669"/>
    <property type="project" value="TreeGrafter"/>
</dbReference>
<name>A0A2H9TKE0_9FUNG</name>
<dbReference type="Gene3D" id="3.40.50.150">
    <property type="entry name" value="Vaccinia Virus protein VP39"/>
    <property type="match status" value="1"/>
</dbReference>
<dbReference type="GO" id="GO:0006412">
    <property type="term" value="P:translation"/>
    <property type="evidence" value="ECO:0007669"/>
    <property type="project" value="InterPro"/>
</dbReference>
<sequence length="811" mass="92841">MRTEFWKKFTDSTVEPMPNPKAWGFSMRRFSTKRLQSVKESFMNAIEKGHTAEYLLGKNHPNLTKMPADVMSAVEQVLKDPDELPRTILEYGDRETMAYVAWQMPFAYGCLERVFADVHKRLPDFKPQNMFDFGTGPATAILLKSIHGVDISEPMLQMARKLLTSIRRDADNPIDTIELRRFLSLAARPRQYDLTVAAFSLGDLPDDGVRKMTVDALWEQTRDILVLIDRGTPEGSRVIANARRQILNKEGYLDENGEASDGSNRGCELHIVAPCPHEKKCPMIGSWCHFSQRIEVSKFQTETHPIGKGFVDQKFSYLVLRRGPRPVPTEDSSLSEKSFQWPRLIRRPLKRQGHIVNDICATDSTFKRLIVPRSQGKQIYYDARKSKWGDLWPHQPKNGYLPINTMEIICSHGYLPTSITGVKPKCLDKTKRTEMMIGPRESAMSSSASPTKHSSAIDIVQKTAKLSLGDASGSCSRDVELFLRASELERLGQYYEKAFRLNPDVDRVVNTQEANIPPVEVCEAKKPKFEAVVPGLLSELSLEVGEYEPLNLPAEVMVRILLWVGTNHAVSLEECARTCKRLFIYSRSPQIWRHMYHTTRVCIHPSLTRPTTSYRNAYFEEPRLRTDGVYICKLSYFRPGMNDGQFYQPVHMVTYYRYLRMFPAELGNVVVLLVTTEEPKKIVSLLKELPDLPDFVPFGVRAIDLVSPYGVKRKAPTGKLSAFSKTNMFVGKYFRYGPVDRKWHLTLYDPQSTHNSLFEMELSQLKHNALSCNRYVSVSPAISWDGLPSVYEFETRDWNRFLFSRVKSYHT</sequence>
<keyword evidence="2" id="KW-0479">Metal-binding</keyword>
<comment type="function">
    <text evidence="7">Mitochondrial ribosome (mitoribosome) assembly factor. Binds at the interface of the head and body domains of the mitochondrial small ribosomal subunit (mt-SSU), occluding the mRNA channel and preventing compaction of the head domain towards the body. Probable inactive methyltransferase: retains the characteristic folding and ability to bind S-adenosyl-L-methionine, but it probably lost its methyltransferase activity.</text>
</comment>